<dbReference type="Gene3D" id="3.40.30.10">
    <property type="entry name" value="Glutaredoxin"/>
    <property type="match status" value="1"/>
</dbReference>
<reference evidence="12" key="1">
    <citation type="submission" date="2015-10" db="EMBL/GenBank/DDBJ databases">
        <title>Metagenome-Assembled Genomes uncover a global brackish microbiome.</title>
        <authorList>
            <person name="Hugerth L.W."/>
            <person name="Larsson J."/>
            <person name="Alneberg J."/>
            <person name="Lindh M.V."/>
            <person name="Legrand C."/>
            <person name="Pinhassi J."/>
            <person name="Andersson A."/>
        </authorList>
    </citation>
    <scope>NUCLEOTIDE SEQUENCE [LARGE SCALE GENOMIC DNA]</scope>
</reference>
<dbReference type="AlphaFoldDB" id="A0A0R2PSC4"/>
<dbReference type="PRINTS" id="PR00421">
    <property type="entry name" value="THIOREDOXIN"/>
</dbReference>
<feature type="domain" description="Thioredoxin" evidence="10">
    <location>
        <begin position="1"/>
        <end position="108"/>
    </location>
</feature>
<keyword evidence="5 9" id="KW-0676">Redox-active center</keyword>
<dbReference type="PIRSF" id="PIRSF000077">
    <property type="entry name" value="Thioredoxin"/>
    <property type="match status" value="1"/>
</dbReference>
<dbReference type="Pfam" id="PF00085">
    <property type="entry name" value="Thioredoxin"/>
    <property type="match status" value="1"/>
</dbReference>
<dbReference type="NCBIfam" id="TIGR01068">
    <property type="entry name" value="thioredoxin"/>
    <property type="match status" value="1"/>
</dbReference>
<evidence type="ECO:0000313" key="12">
    <source>
        <dbReference type="Proteomes" id="UP000050874"/>
    </source>
</evidence>
<feature type="active site" description="Nucleophile" evidence="8">
    <location>
        <position position="36"/>
    </location>
</feature>
<accession>A0A0R2PSC4</accession>
<gene>
    <name evidence="11" type="ORF">ABR63_08180</name>
</gene>
<feature type="site" description="Contributes to redox potential value" evidence="8">
    <location>
        <position position="35"/>
    </location>
</feature>
<keyword evidence="4 9" id="KW-1015">Disulfide bond</keyword>
<keyword evidence="2" id="KW-0813">Transport</keyword>
<dbReference type="GO" id="GO:0015035">
    <property type="term" value="F:protein-disulfide reductase activity"/>
    <property type="evidence" value="ECO:0007669"/>
    <property type="project" value="UniProtKB-UniRule"/>
</dbReference>
<dbReference type="Proteomes" id="UP000050874">
    <property type="component" value="Unassembled WGS sequence"/>
</dbReference>
<evidence type="ECO:0000259" key="10">
    <source>
        <dbReference type="PROSITE" id="PS51352"/>
    </source>
</evidence>
<dbReference type="PANTHER" id="PTHR45663">
    <property type="entry name" value="GEO12009P1"/>
    <property type="match status" value="1"/>
</dbReference>
<evidence type="ECO:0000256" key="6">
    <source>
        <dbReference type="NCBIfam" id="TIGR01068"/>
    </source>
</evidence>
<dbReference type="CDD" id="cd02947">
    <property type="entry name" value="TRX_family"/>
    <property type="match status" value="1"/>
</dbReference>
<protein>
    <recommendedName>
        <fullName evidence="6 7">Thioredoxin</fullName>
    </recommendedName>
</protein>
<evidence type="ECO:0000256" key="2">
    <source>
        <dbReference type="ARBA" id="ARBA00022448"/>
    </source>
</evidence>
<evidence type="ECO:0000256" key="4">
    <source>
        <dbReference type="ARBA" id="ARBA00023157"/>
    </source>
</evidence>
<evidence type="ECO:0000256" key="8">
    <source>
        <dbReference type="PIRSR" id="PIRSR000077-1"/>
    </source>
</evidence>
<dbReference type="FunFam" id="3.40.30.10:FF:000001">
    <property type="entry name" value="Thioredoxin"/>
    <property type="match status" value="1"/>
</dbReference>
<evidence type="ECO:0000256" key="3">
    <source>
        <dbReference type="ARBA" id="ARBA00022982"/>
    </source>
</evidence>
<dbReference type="GO" id="GO:0005737">
    <property type="term" value="C:cytoplasm"/>
    <property type="evidence" value="ECO:0007669"/>
    <property type="project" value="TreeGrafter"/>
</dbReference>
<dbReference type="SUPFAM" id="SSF52833">
    <property type="entry name" value="Thioredoxin-like"/>
    <property type="match status" value="1"/>
</dbReference>
<dbReference type="PANTHER" id="PTHR45663:SF11">
    <property type="entry name" value="GEO12009P1"/>
    <property type="match status" value="1"/>
</dbReference>
<feature type="disulfide bond" description="Redox-active" evidence="9">
    <location>
        <begin position="33"/>
        <end position="36"/>
    </location>
</feature>
<dbReference type="InterPro" id="IPR013766">
    <property type="entry name" value="Thioredoxin_domain"/>
</dbReference>
<dbReference type="InterPro" id="IPR036249">
    <property type="entry name" value="Thioredoxin-like_sf"/>
</dbReference>
<name>A0A0R2PSC4_9GAMM</name>
<dbReference type="InterPro" id="IPR005746">
    <property type="entry name" value="Thioredoxin"/>
</dbReference>
<organism evidence="11 12">
    <name type="scientific">SAR86 cluster bacterium BACL1 MAG-120920-bin57</name>
    <dbReference type="NCBI Taxonomy" id="1655571"/>
    <lineage>
        <taxon>Bacteria</taxon>
        <taxon>Pseudomonadati</taxon>
        <taxon>Pseudomonadota</taxon>
        <taxon>Gammaproteobacteria</taxon>
        <taxon>SAR86 cluster</taxon>
    </lineage>
</organism>
<comment type="caution">
    <text evidence="11">The sequence shown here is derived from an EMBL/GenBank/DDBJ whole genome shotgun (WGS) entry which is preliminary data.</text>
</comment>
<proteinExistence type="inferred from homology"/>
<feature type="site" description="Contributes to redox potential value" evidence="8">
    <location>
        <position position="34"/>
    </location>
</feature>
<feature type="active site" description="Nucleophile" evidence="8">
    <location>
        <position position="33"/>
    </location>
</feature>
<feature type="site" description="Deprotonates C-terminal active site Cys" evidence="8">
    <location>
        <position position="27"/>
    </location>
</feature>
<evidence type="ECO:0000256" key="5">
    <source>
        <dbReference type="ARBA" id="ARBA00023284"/>
    </source>
</evidence>
<evidence type="ECO:0000256" key="7">
    <source>
        <dbReference type="PIRNR" id="PIRNR000077"/>
    </source>
</evidence>
<evidence type="ECO:0000256" key="9">
    <source>
        <dbReference type="PIRSR" id="PIRSR000077-4"/>
    </source>
</evidence>
<dbReference type="PROSITE" id="PS00194">
    <property type="entry name" value="THIOREDOXIN_1"/>
    <property type="match status" value="1"/>
</dbReference>
<keyword evidence="3" id="KW-0249">Electron transport</keyword>
<dbReference type="EMBL" id="LIAV01000030">
    <property type="protein sequence ID" value="KRO41071.1"/>
    <property type="molecule type" value="Genomic_DNA"/>
</dbReference>
<evidence type="ECO:0000313" key="11">
    <source>
        <dbReference type="EMBL" id="KRO41071.1"/>
    </source>
</evidence>
<evidence type="ECO:0000256" key="1">
    <source>
        <dbReference type="ARBA" id="ARBA00008987"/>
    </source>
</evidence>
<sequence length="108" mass="11729">MSGNVKEITAANFNQEVIESEIPVLVDFWAEWCGPCKQLAPTVAEVADTVVGKVKVCKMDVDSNQDIAVQYGVRSIPTLLIFKNGEVTATQIGAISKQQLEGFIESEV</sequence>
<comment type="similarity">
    <text evidence="1 7">Belongs to the thioredoxin family.</text>
</comment>
<dbReference type="InterPro" id="IPR017937">
    <property type="entry name" value="Thioredoxin_CS"/>
</dbReference>
<dbReference type="PROSITE" id="PS51352">
    <property type="entry name" value="THIOREDOXIN_2"/>
    <property type="match status" value="1"/>
</dbReference>